<dbReference type="UniPathway" id="UPA00049">
    <property type="reaction ID" value="UER00059"/>
</dbReference>
<dbReference type="SUPFAM" id="SSF55021">
    <property type="entry name" value="ACT-like"/>
    <property type="match status" value="2"/>
</dbReference>
<dbReference type="InterPro" id="IPR045865">
    <property type="entry name" value="ACT-like_dom_sf"/>
</dbReference>
<dbReference type="Pfam" id="PF10369">
    <property type="entry name" value="ALS_ss_C"/>
    <property type="match status" value="1"/>
</dbReference>
<dbReference type="AlphaFoldDB" id="A0A134AD20"/>
<keyword evidence="1" id="KW-0808">Transferase</keyword>
<dbReference type="PANTHER" id="PTHR30239">
    <property type="entry name" value="ACETOLACTATE SYNTHASE SMALL SUBUNIT"/>
    <property type="match status" value="1"/>
</dbReference>
<name>A0A134AD20_9FIRM</name>
<keyword evidence="4" id="KW-1185">Reference proteome</keyword>
<dbReference type="GO" id="GO:1990610">
    <property type="term" value="F:acetolactate synthase regulator activity"/>
    <property type="evidence" value="ECO:0007669"/>
    <property type="project" value="UniProtKB-UniRule"/>
</dbReference>
<keyword evidence="1" id="KW-0028">Amino-acid biosynthesis</keyword>
<feature type="domain" description="Acetolactate synthase small subunit C-terminal" evidence="2">
    <location>
        <begin position="86"/>
        <end position="158"/>
    </location>
</feature>
<organism evidence="3 4">
    <name type="scientific">Aedoeadaptatus coxii</name>
    <dbReference type="NCBI Taxonomy" id="755172"/>
    <lineage>
        <taxon>Bacteria</taxon>
        <taxon>Bacillati</taxon>
        <taxon>Bacillota</taxon>
        <taxon>Tissierellia</taxon>
        <taxon>Tissierellales</taxon>
        <taxon>Peptoniphilaceae</taxon>
        <taxon>Aedoeadaptatus</taxon>
    </lineage>
</organism>
<dbReference type="InterPro" id="IPR004789">
    <property type="entry name" value="Acetalactate_synth_ssu"/>
</dbReference>
<dbReference type="STRING" id="755172.HMPREF1863_01335"/>
<comment type="pathway">
    <text evidence="1">Amino-acid biosynthesis; L-isoleucine biosynthesis; L-isoleucine from 2-oxobutanoate: step 1/4.</text>
</comment>
<dbReference type="Gene3D" id="3.30.70.260">
    <property type="match status" value="1"/>
</dbReference>
<comment type="similarity">
    <text evidence="1">Belongs to the acetolactate synthase small subunit family.</text>
</comment>
<dbReference type="Proteomes" id="UP000070442">
    <property type="component" value="Unassembled WGS sequence"/>
</dbReference>
<evidence type="ECO:0000256" key="1">
    <source>
        <dbReference type="RuleBase" id="RU368092"/>
    </source>
</evidence>
<comment type="subunit">
    <text evidence="1">Dimer of large and small chains.</text>
</comment>
<evidence type="ECO:0000259" key="2">
    <source>
        <dbReference type="Pfam" id="PF10369"/>
    </source>
</evidence>
<dbReference type="InterPro" id="IPR027271">
    <property type="entry name" value="Acetolactate_synth/TF_NikR_C"/>
</dbReference>
<dbReference type="PATRIC" id="fig|755172.3.peg.1295"/>
<dbReference type="EMBL" id="LSDG01000040">
    <property type="protein sequence ID" value="KXB65607.1"/>
    <property type="molecule type" value="Genomic_DNA"/>
</dbReference>
<protein>
    <recommendedName>
        <fullName evidence="1">Acetolactate synthase small subunit</fullName>
        <shortName evidence="1">AHAS</shortName>
        <shortName evidence="1">ALS</shortName>
        <ecNumber evidence="1">2.2.1.6</ecNumber>
    </recommendedName>
    <alternativeName>
        <fullName evidence="1">Acetohydroxy-acid synthase small subunit</fullName>
    </alternativeName>
</protein>
<dbReference type="GO" id="GO:0009097">
    <property type="term" value="P:isoleucine biosynthetic process"/>
    <property type="evidence" value="ECO:0007669"/>
    <property type="project" value="UniProtKB-UniRule"/>
</dbReference>
<proteinExistence type="inferred from homology"/>
<comment type="function">
    <text evidence="1">Catalyzes the conversion of 2 pyruvate molecules into acetolactate in the first common step of the biosynthetic pathway of the branched-amino acids such as leucine, isoleucine, and valine.</text>
</comment>
<dbReference type="UniPathway" id="UPA00047">
    <property type="reaction ID" value="UER00055"/>
</dbReference>
<sequence length="163" mass="18390">MENNQLIKLRLSNNVGNLNRVVGVLSRIGSKITSMSCYSKPEDDQCVVNFSADIAPRDRRLVYYQIKNLQDVLSVEMVEKDSSLVRESALVRIPTSYATDVALQDIMDTYRIQVVHRSGKSLVLEVVGRPEKIEGFLDAVNEFSPLEVQRGGAITMDRERKDD</sequence>
<gene>
    <name evidence="3" type="ORF">HMPREF1863_01335</name>
</gene>
<dbReference type="RefSeq" id="WP_068368659.1">
    <property type="nucleotide sequence ID" value="NZ_KQ960181.1"/>
</dbReference>
<dbReference type="PANTHER" id="PTHR30239:SF0">
    <property type="entry name" value="ACETOLACTATE SYNTHASE SMALL SUBUNIT 1, CHLOROPLASTIC"/>
    <property type="match status" value="1"/>
</dbReference>
<comment type="pathway">
    <text evidence="1">Amino-acid biosynthesis; L-valine biosynthesis; L-valine from pyruvate: step 1/4.</text>
</comment>
<dbReference type="Gene3D" id="3.30.70.1150">
    <property type="entry name" value="ACT-like. Chain A, domain 2"/>
    <property type="match status" value="1"/>
</dbReference>
<dbReference type="InterPro" id="IPR019455">
    <property type="entry name" value="Acetolactate_synth_ssu_C"/>
</dbReference>
<reference evidence="4" key="1">
    <citation type="submission" date="2016-01" db="EMBL/GenBank/DDBJ databases">
        <authorList>
            <person name="Mitreva M."/>
            <person name="Pepin K.H."/>
            <person name="Mihindukulasuriya K.A."/>
            <person name="Fulton R."/>
            <person name="Fronick C."/>
            <person name="O'Laughlin M."/>
            <person name="Miner T."/>
            <person name="Herter B."/>
            <person name="Rosa B.A."/>
            <person name="Cordes M."/>
            <person name="Tomlinson C."/>
            <person name="Wollam A."/>
            <person name="Palsikar V.B."/>
            <person name="Mardis E.R."/>
            <person name="Wilson R.K."/>
        </authorList>
    </citation>
    <scope>NUCLEOTIDE SEQUENCE [LARGE SCALE GENOMIC DNA]</scope>
    <source>
        <strain evidence="4">DNF00729</strain>
    </source>
</reference>
<accession>A0A134AD20</accession>
<comment type="caution">
    <text evidence="3">The sequence shown here is derived from an EMBL/GenBank/DDBJ whole genome shotgun (WGS) entry which is preliminary data.</text>
</comment>
<dbReference type="OrthoDB" id="9787365at2"/>
<evidence type="ECO:0000313" key="4">
    <source>
        <dbReference type="Proteomes" id="UP000070442"/>
    </source>
</evidence>
<dbReference type="NCBIfam" id="TIGR00119">
    <property type="entry name" value="acolac_sm"/>
    <property type="match status" value="1"/>
</dbReference>
<comment type="catalytic activity">
    <reaction evidence="1">
        <text>2 pyruvate + H(+) = (2S)-2-acetolactate + CO2</text>
        <dbReference type="Rhea" id="RHEA:25249"/>
        <dbReference type="ChEBI" id="CHEBI:15361"/>
        <dbReference type="ChEBI" id="CHEBI:15378"/>
        <dbReference type="ChEBI" id="CHEBI:16526"/>
        <dbReference type="ChEBI" id="CHEBI:58476"/>
        <dbReference type="EC" id="2.2.1.6"/>
    </reaction>
</comment>
<dbReference type="GO" id="GO:0005829">
    <property type="term" value="C:cytosol"/>
    <property type="evidence" value="ECO:0007669"/>
    <property type="project" value="TreeGrafter"/>
</dbReference>
<dbReference type="EC" id="2.2.1.6" evidence="1"/>
<dbReference type="GO" id="GO:0003984">
    <property type="term" value="F:acetolactate synthase activity"/>
    <property type="evidence" value="ECO:0007669"/>
    <property type="project" value="UniProtKB-UniRule"/>
</dbReference>
<evidence type="ECO:0000313" key="3">
    <source>
        <dbReference type="EMBL" id="KXB65607.1"/>
    </source>
</evidence>
<dbReference type="GO" id="GO:0009099">
    <property type="term" value="P:L-valine biosynthetic process"/>
    <property type="evidence" value="ECO:0007669"/>
    <property type="project" value="UniProtKB-UniRule"/>
</dbReference>
<keyword evidence="1" id="KW-0100">Branched-chain amino acid biosynthesis</keyword>